<dbReference type="EMBL" id="CM045772">
    <property type="protein sequence ID" value="KAI7986963.1"/>
    <property type="molecule type" value="Genomic_DNA"/>
</dbReference>
<accession>A0ACC0FFI3</accession>
<reference evidence="1 2" key="1">
    <citation type="journal article" date="2022" name="Plant J.">
        <title>Chromosome-level genome of Camellia lanceoleosa provides a valuable resource for understanding genome evolution and self-incompatibility.</title>
        <authorList>
            <person name="Gong W."/>
            <person name="Xiao S."/>
            <person name="Wang L."/>
            <person name="Liao Z."/>
            <person name="Chang Y."/>
            <person name="Mo W."/>
            <person name="Hu G."/>
            <person name="Li W."/>
            <person name="Zhao G."/>
            <person name="Zhu H."/>
            <person name="Hu X."/>
            <person name="Ji K."/>
            <person name="Xiang X."/>
            <person name="Song Q."/>
            <person name="Yuan D."/>
            <person name="Jin S."/>
            <person name="Zhang L."/>
        </authorList>
    </citation>
    <scope>NUCLEOTIDE SEQUENCE [LARGE SCALE GENOMIC DNA]</scope>
    <source>
        <strain evidence="1">SQ_2022a</strain>
    </source>
</reference>
<name>A0ACC0FFI3_9ERIC</name>
<proteinExistence type="predicted"/>
<dbReference type="Proteomes" id="UP001060215">
    <property type="component" value="Chromosome 15"/>
</dbReference>
<keyword evidence="2" id="KW-1185">Reference proteome</keyword>
<protein>
    <submittedName>
        <fullName evidence="1">Uncharacterized protein</fullName>
    </submittedName>
</protein>
<gene>
    <name evidence="1" type="ORF">LOK49_LG14G00922</name>
</gene>
<evidence type="ECO:0000313" key="1">
    <source>
        <dbReference type="EMBL" id="KAI7986963.1"/>
    </source>
</evidence>
<evidence type="ECO:0000313" key="2">
    <source>
        <dbReference type="Proteomes" id="UP001060215"/>
    </source>
</evidence>
<organism evidence="1 2">
    <name type="scientific">Camellia lanceoleosa</name>
    <dbReference type="NCBI Taxonomy" id="1840588"/>
    <lineage>
        <taxon>Eukaryota</taxon>
        <taxon>Viridiplantae</taxon>
        <taxon>Streptophyta</taxon>
        <taxon>Embryophyta</taxon>
        <taxon>Tracheophyta</taxon>
        <taxon>Spermatophyta</taxon>
        <taxon>Magnoliopsida</taxon>
        <taxon>eudicotyledons</taxon>
        <taxon>Gunneridae</taxon>
        <taxon>Pentapetalae</taxon>
        <taxon>asterids</taxon>
        <taxon>Ericales</taxon>
        <taxon>Theaceae</taxon>
        <taxon>Camellia</taxon>
    </lineage>
</organism>
<sequence length="124" mass="13688">MVIMVASPRKSINMVFHRVGVCGFGESNQKRRNHLKDSPPFASVYFLVSRSLLPDYQQLLSSMPSHRLNSSKLVENSEAKADAISHMNTIVNSTKGDPILMLKELGPGKGKEITLHGRGGNKKK</sequence>
<comment type="caution">
    <text evidence="1">The sequence shown here is derived from an EMBL/GenBank/DDBJ whole genome shotgun (WGS) entry which is preliminary data.</text>
</comment>